<dbReference type="AlphaFoldDB" id="A0A095XVM0"/>
<sequence length="152" mass="16738">MMNDDPLAVGEGTCVHLNFALRLDDGEEVDSNFDRDPVSFTVGDGSLLPGFERRLFGLSPGERREFTVPPEDAFGQHNPQNVQRVDRDQFEEGMELEKGLVCSFADAAGGELPGVIVAFDDAEVTVDFNHPLAGRTLVFDVQIHRVEPAELH</sequence>
<evidence type="ECO:0000259" key="7">
    <source>
        <dbReference type="PROSITE" id="PS50059"/>
    </source>
</evidence>
<dbReference type="SUPFAM" id="SSF54534">
    <property type="entry name" value="FKBP-like"/>
    <property type="match status" value="1"/>
</dbReference>
<keyword evidence="4 5" id="KW-0413">Isomerase</keyword>
<accession>A0A095XVM0</accession>
<dbReference type="PANTHER" id="PTHR47861:SF4">
    <property type="entry name" value="FKBP-TYPE 16 KDA PEPTIDYL-PROLYL CIS-TRANS ISOMERASE"/>
    <property type="match status" value="1"/>
</dbReference>
<protein>
    <recommendedName>
        <fullName evidence="6">Peptidyl-prolyl cis-trans isomerase</fullName>
        <ecNumber evidence="6">5.2.1.8</ecNumber>
    </recommendedName>
</protein>
<comment type="catalytic activity">
    <reaction evidence="1 5 6">
        <text>[protein]-peptidylproline (omega=180) = [protein]-peptidylproline (omega=0)</text>
        <dbReference type="Rhea" id="RHEA:16237"/>
        <dbReference type="Rhea" id="RHEA-COMP:10747"/>
        <dbReference type="Rhea" id="RHEA-COMP:10748"/>
        <dbReference type="ChEBI" id="CHEBI:83833"/>
        <dbReference type="ChEBI" id="CHEBI:83834"/>
        <dbReference type="EC" id="5.2.1.8"/>
    </reaction>
</comment>
<evidence type="ECO:0000256" key="6">
    <source>
        <dbReference type="RuleBase" id="RU003915"/>
    </source>
</evidence>
<evidence type="ECO:0000256" key="3">
    <source>
        <dbReference type="ARBA" id="ARBA00023110"/>
    </source>
</evidence>
<name>A0A095XVM0_9GAMM</name>
<dbReference type="eggNOG" id="COG1047">
    <property type="taxonomic scope" value="Bacteria"/>
</dbReference>
<evidence type="ECO:0000313" key="8">
    <source>
        <dbReference type="EMBL" id="KGE03736.1"/>
    </source>
</evidence>
<dbReference type="PATRIC" id="fig|1265313.6.peg.1654"/>
<dbReference type="STRING" id="1265313.HRUBRA_01673"/>
<dbReference type="GO" id="GO:0003755">
    <property type="term" value="F:peptidyl-prolyl cis-trans isomerase activity"/>
    <property type="evidence" value="ECO:0007669"/>
    <property type="project" value="UniProtKB-UniRule"/>
</dbReference>
<evidence type="ECO:0000313" key="9">
    <source>
        <dbReference type="Proteomes" id="UP000029640"/>
    </source>
</evidence>
<evidence type="ECO:0000256" key="2">
    <source>
        <dbReference type="ARBA" id="ARBA00006577"/>
    </source>
</evidence>
<evidence type="ECO:0000256" key="4">
    <source>
        <dbReference type="ARBA" id="ARBA00023235"/>
    </source>
</evidence>
<dbReference type="Proteomes" id="UP000029640">
    <property type="component" value="Unassembled WGS sequence"/>
</dbReference>
<dbReference type="PROSITE" id="PS50059">
    <property type="entry name" value="FKBP_PPIASE"/>
    <property type="match status" value="1"/>
</dbReference>
<evidence type="ECO:0000256" key="1">
    <source>
        <dbReference type="ARBA" id="ARBA00000971"/>
    </source>
</evidence>
<dbReference type="InterPro" id="IPR001179">
    <property type="entry name" value="PPIase_FKBP_dom"/>
</dbReference>
<dbReference type="PANTHER" id="PTHR47861">
    <property type="entry name" value="FKBP-TYPE PEPTIDYL-PROLYL CIS-TRANS ISOMERASE SLYD"/>
    <property type="match status" value="1"/>
</dbReference>
<dbReference type="EMBL" id="AUVB01000050">
    <property type="protein sequence ID" value="KGE03736.1"/>
    <property type="molecule type" value="Genomic_DNA"/>
</dbReference>
<evidence type="ECO:0000256" key="5">
    <source>
        <dbReference type="PROSITE-ProRule" id="PRU00277"/>
    </source>
</evidence>
<dbReference type="InterPro" id="IPR046357">
    <property type="entry name" value="PPIase_dom_sf"/>
</dbReference>
<dbReference type="EC" id="5.2.1.8" evidence="6"/>
<comment type="similarity">
    <text evidence="2 6">Belongs to the FKBP-type PPIase family.</text>
</comment>
<keyword evidence="9" id="KW-1185">Reference proteome</keyword>
<keyword evidence="3 5" id="KW-0697">Rotamase</keyword>
<dbReference type="Pfam" id="PF00254">
    <property type="entry name" value="FKBP_C"/>
    <property type="match status" value="1"/>
</dbReference>
<dbReference type="Gene3D" id="3.10.50.40">
    <property type="match status" value="1"/>
</dbReference>
<organism evidence="8 9">
    <name type="scientific">Pseudohaliea rubra DSM 19751</name>
    <dbReference type="NCBI Taxonomy" id="1265313"/>
    <lineage>
        <taxon>Bacteria</taxon>
        <taxon>Pseudomonadati</taxon>
        <taxon>Pseudomonadota</taxon>
        <taxon>Gammaproteobacteria</taxon>
        <taxon>Cellvibrionales</taxon>
        <taxon>Halieaceae</taxon>
        <taxon>Pseudohaliea</taxon>
    </lineage>
</organism>
<comment type="caution">
    <text evidence="8">The sequence shown here is derived from an EMBL/GenBank/DDBJ whole genome shotgun (WGS) entry which is preliminary data.</text>
</comment>
<proteinExistence type="inferred from homology"/>
<gene>
    <name evidence="8" type="ORF">HRUBRA_01673</name>
</gene>
<reference evidence="8 9" key="1">
    <citation type="journal article" date="2014" name="Genome Announc.">
        <title>Genome Sequence of Gammaproteobacterial Pseudohaliea rubra Type Strain DSM 19751, Isolated from Coastal Seawater of the Mediterranean Sea.</title>
        <authorList>
            <person name="Spring S."/>
            <person name="Fiebig A."/>
            <person name="Riedel T."/>
            <person name="Goker M."/>
            <person name="Klenk H.P."/>
        </authorList>
    </citation>
    <scope>NUCLEOTIDE SEQUENCE [LARGE SCALE GENOMIC DNA]</scope>
    <source>
        <strain evidence="8 9">DSM 19751</strain>
    </source>
</reference>
<dbReference type="HOGENOM" id="CLU_098197_3_0_6"/>
<feature type="domain" description="PPIase FKBP-type" evidence="7">
    <location>
        <begin position="12"/>
        <end position="78"/>
    </location>
</feature>